<dbReference type="FunFam" id="2.60.120.200:FF:000021">
    <property type="entry name" value="Galectin"/>
    <property type="match status" value="1"/>
</dbReference>
<dbReference type="GO" id="GO:0005615">
    <property type="term" value="C:extracellular space"/>
    <property type="evidence" value="ECO:0007669"/>
    <property type="project" value="TreeGrafter"/>
</dbReference>
<dbReference type="PANTHER" id="PTHR11346:SF97">
    <property type="entry name" value="GALECTIN-1"/>
    <property type="match status" value="1"/>
</dbReference>
<dbReference type="InterPro" id="IPR044156">
    <property type="entry name" value="Galectin-like"/>
</dbReference>
<dbReference type="GeneID" id="110205590"/>
<dbReference type="InterPro" id="IPR001079">
    <property type="entry name" value="Galectin_CRD"/>
</dbReference>
<keyword evidence="1 2" id="KW-0430">Lectin</keyword>
<sequence length="135" mass="15870">MNQEVHLEGLSLQPGARIKVKGFIQAAAKLFRINLGKDEQNIGLHFNPRFNYIGDHNVIVCNSRKGDRWGAEQRETNFPFEDMRTVEVNFIFEGKQFRVKLPNGHEFTFPNRLEMEEINFLSVYGDFYVRRVDFE</sequence>
<dbReference type="AlphaFoldDB" id="A0A6P5JUN6"/>
<dbReference type="Pfam" id="PF00337">
    <property type="entry name" value="Gal-bind_lectin"/>
    <property type="match status" value="1"/>
</dbReference>
<dbReference type="RefSeq" id="XP_020837942.1">
    <property type="nucleotide sequence ID" value="XM_020982283.1"/>
</dbReference>
<evidence type="ECO:0000256" key="2">
    <source>
        <dbReference type="RuleBase" id="RU102079"/>
    </source>
</evidence>
<dbReference type="Proteomes" id="UP000515140">
    <property type="component" value="Unplaced"/>
</dbReference>
<organism evidence="4 5">
    <name type="scientific">Phascolarctos cinereus</name>
    <name type="common">Koala</name>
    <dbReference type="NCBI Taxonomy" id="38626"/>
    <lineage>
        <taxon>Eukaryota</taxon>
        <taxon>Metazoa</taxon>
        <taxon>Chordata</taxon>
        <taxon>Craniata</taxon>
        <taxon>Vertebrata</taxon>
        <taxon>Euteleostomi</taxon>
        <taxon>Mammalia</taxon>
        <taxon>Metatheria</taxon>
        <taxon>Diprotodontia</taxon>
        <taxon>Phascolarctidae</taxon>
        <taxon>Phascolarctos</taxon>
    </lineage>
</organism>
<protein>
    <recommendedName>
        <fullName evidence="2">Galectin</fullName>
    </recommendedName>
</protein>
<dbReference type="InterPro" id="IPR013320">
    <property type="entry name" value="ConA-like_dom_sf"/>
</dbReference>
<evidence type="ECO:0000313" key="4">
    <source>
        <dbReference type="Proteomes" id="UP000515140"/>
    </source>
</evidence>
<evidence type="ECO:0000259" key="3">
    <source>
        <dbReference type="PROSITE" id="PS51304"/>
    </source>
</evidence>
<name>A0A6P5JUN6_PHACI</name>
<dbReference type="InParanoid" id="A0A6P5JUN6"/>
<keyword evidence="4" id="KW-1185">Reference proteome</keyword>
<dbReference type="PANTHER" id="PTHR11346">
    <property type="entry name" value="GALECTIN"/>
    <property type="match status" value="1"/>
</dbReference>
<dbReference type="GO" id="GO:0043236">
    <property type="term" value="F:laminin binding"/>
    <property type="evidence" value="ECO:0007669"/>
    <property type="project" value="TreeGrafter"/>
</dbReference>
<dbReference type="KEGG" id="pcw:110205590"/>
<dbReference type="SUPFAM" id="SSF49899">
    <property type="entry name" value="Concanavalin A-like lectins/glucanases"/>
    <property type="match status" value="1"/>
</dbReference>
<gene>
    <name evidence="5" type="primary">LOC110205590</name>
</gene>
<dbReference type="PROSITE" id="PS51304">
    <property type="entry name" value="GALECTIN"/>
    <property type="match status" value="1"/>
</dbReference>
<dbReference type="GO" id="GO:0030395">
    <property type="term" value="F:lactose binding"/>
    <property type="evidence" value="ECO:0007669"/>
    <property type="project" value="TreeGrafter"/>
</dbReference>
<evidence type="ECO:0000256" key="1">
    <source>
        <dbReference type="ARBA" id="ARBA00022734"/>
    </source>
</evidence>
<dbReference type="SMART" id="SM00276">
    <property type="entry name" value="GLECT"/>
    <property type="match status" value="1"/>
</dbReference>
<evidence type="ECO:0000313" key="5">
    <source>
        <dbReference type="RefSeq" id="XP_020837942.1"/>
    </source>
</evidence>
<dbReference type="CDD" id="cd00070">
    <property type="entry name" value="GLECT"/>
    <property type="match status" value="1"/>
</dbReference>
<proteinExistence type="predicted"/>
<reference evidence="5" key="1">
    <citation type="submission" date="2025-08" db="UniProtKB">
        <authorList>
            <consortium name="RefSeq"/>
        </authorList>
    </citation>
    <scope>IDENTIFICATION</scope>
    <source>
        <tissue evidence="5">Spleen</tissue>
    </source>
</reference>
<feature type="domain" description="Galectin" evidence="3">
    <location>
        <begin position="4"/>
        <end position="135"/>
    </location>
</feature>
<accession>A0A6P5JUN6</accession>
<dbReference type="Gene3D" id="2.60.120.200">
    <property type="match status" value="1"/>
</dbReference>
<dbReference type="SMART" id="SM00908">
    <property type="entry name" value="Gal-bind_lectin"/>
    <property type="match status" value="1"/>
</dbReference>